<reference evidence="2" key="1">
    <citation type="submission" date="2018-12" db="EMBL/GenBank/DDBJ databases">
        <title>Tengunoibacter tsumagoiensis gen. nov., sp. nov., Dictyobacter kobayashii sp. nov., D. alpinus sp. nov., and D. joshuensis sp. nov. and description of Dictyobacteraceae fam. nov. within the order Ktedonobacterales isolated from Tengu-no-mugimeshi.</title>
        <authorList>
            <person name="Wang C.M."/>
            <person name="Zheng Y."/>
            <person name="Sakai Y."/>
            <person name="Toyoda A."/>
            <person name="Minakuchi Y."/>
            <person name="Abe K."/>
            <person name="Yokota A."/>
            <person name="Yabe S."/>
        </authorList>
    </citation>
    <scope>NUCLEOTIDE SEQUENCE [LARGE SCALE GENOMIC DNA]</scope>
    <source>
        <strain evidence="2">Uno16</strain>
    </source>
</reference>
<evidence type="ECO:0000313" key="2">
    <source>
        <dbReference type="Proteomes" id="UP000287171"/>
    </source>
</evidence>
<proteinExistence type="predicted"/>
<gene>
    <name evidence="1" type="ORF">KDA_27440</name>
</gene>
<evidence type="ECO:0008006" key="3">
    <source>
        <dbReference type="Google" id="ProtNLM"/>
    </source>
</evidence>
<evidence type="ECO:0000313" key="1">
    <source>
        <dbReference type="EMBL" id="GCE27260.1"/>
    </source>
</evidence>
<dbReference type="SUPFAM" id="SSF109854">
    <property type="entry name" value="DinB/YfiT-like putative metalloenzymes"/>
    <property type="match status" value="1"/>
</dbReference>
<dbReference type="EMBL" id="BIFT01000001">
    <property type="protein sequence ID" value="GCE27260.1"/>
    <property type="molecule type" value="Genomic_DNA"/>
</dbReference>
<dbReference type="OrthoDB" id="162566at2"/>
<keyword evidence="2" id="KW-1185">Reference proteome</keyword>
<dbReference type="AlphaFoldDB" id="A0A402B7I2"/>
<dbReference type="Pfam" id="PF08020">
    <property type="entry name" value="DUF1706"/>
    <property type="match status" value="1"/>
</dbReference>
<comment type="caution">
    <text evidence="1">The sequence shown here is derived from an EMBL/GenBank/DDBJ whole genome shotgun (WGS) entry which is preliminary data.</text>
</comment>
<dbReference type="Proteomes" id="UP000287171">
    <property type="component" value="Unassembled WGS sequence"/>
</dbReference>
<dbReference type="InterPro" id="IPR034660">
    <property type="entry name" value="DinB/YfiT-like"/>
</dbReference>
<dbReference type="RefSeq" id="WP_126627627.1">
    <property type="nucleotide sequence ID" value="NZ_BIFT01000001.1"/>
</dbReference>
<protein>
    <recommendedName>
        <fullName evidence="3">ClbS/DfsB family four-helix bundle protein</fullName>
    </recommendedName>
</protein>
<name>A0A402B7I2_9CHLR</name>
<dbReference type="Gene3D" id="1.20.120.450">
    <property type="entry name" value="dinb family like domain"/>
    <property type="match status" value="1"/>
</dbReference>
<sequence>MTEYVTKAELLTRMQDGYTAFTALLSSLSDEQLTTPGVNGKWSIKDNIAHLSTWEKSVITALDALHNYVEPGNPTAGMSEDEQNELYYQANKDRPLSEVRNEFATVSQEIQSAVERLSDDQINSPLPWSTSTNPIWPWIAGNTYEHYEEHAQIIEKWLATQQP</sequence>
<organism evidence="1 2">
    <name type="scientific">Dictyobacter alpinus</name>
    <dbReference type="NCBI Taxonomy" id="2014873"/>
    <lineage>
        <taxon>Bacteria</taxon>
        <taxon>Bacillati</taxon>
        <taxon>Chloroflexota</taxon>
        <taxon>Ktedonobacteria</taxon>
        <taxon>Ktedonobacterales</taxon>
        <taxon>Dictyobacteraceae</taxon>
        <taxon>Dictyobacter</taxon>
    </lineage>
</organism>
<accession>A0A402B7I2</accession>
<dbReference type="InterPro" id="IPR012550">
    <property type="entry name" value="DUF1706"/>
</dbReference>